<gene>
    <name evidence="1" type="ORF">XPG1_2461</name>
</gene>
<protein>
    <submittedName>
        <fullName evidence="1">Uncharacterized protein</fullName>
    </submittedName>
</protein>
<evidence type="ECO:0000313" key="2">
    <source>
        <dbReference type="Proteomes" id="UP000032735"/>
    </source>
</evidence>
<dbReference type="AlphaFoldDB" id="A0A068R4J1"/>
<accession>A0A068R4J1</accession>
<dbReference type="EMBL" id="FO704551">
    <property type="protein sequence ID" value="CDG22113.1"/>
    <property type="molecule type" value="Genomic_DNA"/>
</dbReference>
<name>A0A068R4J1_9GAMM</name>
<dbReference type="Proteomes" id="UP000032735">
    <property type="component" value="Chromosome"/>
</dbReference>
<reference evidence="1 2" key="1">
    <citation type="submission" date="2013-07" db="EMBL/GenBank/DDBJ databases">
        <authorList>
            <person name="Genoscope - CEA"/>
        </authorList>
    </citation>
    <scope>NUCLEOTIDE SEQUENCE [LARGE SCALE GENOMIC DNA]</scope>
    <source>
        <strain evidence="1 2">G6</strain>
    </source>
</reference>
<sequence length="47" mass="5673">MSSRQVCVFVVTTDAHYREFYDCGNRFFKKKPQPLIYPSKHYNLMLL</sequence>
<keyword evidence="2" id="KW-1185">Reference proteome</keyword>
<organism evidence="1 2">
    <name type="scientific">Xenorhabdus poinarii G6</name>
    <dbReference type="NCBI Taxonomy" id="1354304"/>
    <lineage>
        <taxon>Bacteria</taxon>
        <taxon>Pseudomonadati</taxon>
        <taxon>Pseudomonadota</taxon>
        <taxon>Gammaproteobacteria</taxon>
        <taxon>Enterobacterales</taxon>
        <taxon>Morganellaceae</taxon>
        <taxon>Xenorhabdus</taxon>
    </lineage>
</organism>
<evidence type="ECO:0000313" key="1">
    <source>
        <dbReference type="EMBL" id="CDG22113.1"/>
    </source>
</evidence>
<dbReference type="HOGENOM" id="CLU_3174961_0_0_6"/>
<proteinExistence type="predicted"/>
<dbReference type="KEGG" id="xpo:XPG1_2461"/>